<dbReference type="SUPFAM" id="SSF57889">
    <property type="entry name" value="Cysteine-rich domain"/>
    <property type="match status" value="1"/>
</dbReference>
<dbReference type="Pfam" id="PF03107">
    <property type="entry name" value="C1_2"/>
    <property type="match status" value="1"/>
</dbReference>
<evidence type="ECO:0000313" key="5">
    <source>
        <dbReference type="EMBL" id="EOY10856.1"/>
    </source>
</evidence>
<dbReference type="EMBL" id="CM001883">
    <property type="protein sequence ID" value="EOY10856.1"/>
    <property type="molecule type" value="Genomic_DNA"/>
</dbReference>
<dbReference type="InParanoid" id="A0A061F1C6"/>
<feature type="signal peptide" evidence="3">
    <location>
        <begin position="1"/>
        <end position="18"/>
    </location>
</feature>
<name>A0A061F1C6_THECC</name>
<feature type="transmembrane region" description="Helical" evidence="2">
    <location>
        <begin position="177"/>
        <end position="202"/>
    </location>
</feature>
<keyword evidence="2" id="KW-0472">Membrane</keyword>
<dbReference type="HOGENOM" id="CLU_1177187_0_0_1"/>
<dbReference type="Gramene" id="EOY10856">
    <property type="protein sequence ID" value="EOY10856"/>
    <property type="gene ID" value="TCM_026150"/>
</dbReference>
<gene>
    <name evidence="5" type="ORF">TCM_026150</name>
</gene>
<organism evidence="5 6">
    <name type="scientific">Theobroma cacao</name>
    <name type="common">Cacao</name>
    <name type="synonym">Cocoa</name>
    <dbReference type="NCBI Taxonomy" id="3641"/>
    <lineage>
        <taxon>Eukaryota</taxon>
        <taxon>Viridiplantae</taxon>
        <taxon>Streptophyta</taxon>
        <taxon>Embryophyta</taxon>
        <taxon>Tracheophyta</taxon>
        <taxon>Spermatophyta</taxon>
        <taxon>Magnoliopsida</taxon>
        <taxon>eudicotyledons</taxon>
        <taxon>Gunneridae</taxon>
        <taxon>Pentapetalae</taxon>
        <taxon>rosids</taxon>
        <taxon>malvids</taxon>
        <taxon>Malvales</taxon>
        <taxon>Malvaceae</taxon>
        <taxon>Byttnerioideae</taxon>
        <taxon>Theobroma</taxon>
    </lineage>
</organism>
<reference evidence="5 6" key="1">
    <citation type="journal article" date="2013" name="Genome Biol.">
        <title>The genome sequence of the most widely cultivated cacao type and its use to identify candidate genes regulating pod color.</title>
        <authorList>
            <person name="Motamayor J.C."/>
            <person name="Mockaitis K."/>
            <person name="Schmutz J."/>
            <person name="Haiminen N."/>
            <person name="Iii D.L."/>
            <person name="Cornejo O."/>
            <person name="Findley S.D."/>
            <person name="Zheng P."/>
            <person name="Utro F."/>
            <person name="Royaert S."/>
            <person name="Saski C."/>
            <person name="Jenkins J."/>
            <person name="Podicheti R."/>
            <person name="Zhao M."/>
            <person name="Scheffler B.E."/>
            <person name="Stack J.C."/>
            <person name="Feltus F.A."/>
            <person name="Mustiga G.M."/>
            <person name="Amores F."/>
            <person name="Phillips W."/>
            <person name="Marelli J.P."/>
            <person name="May G.D."/>
            <person name="Shapiro H."/>
            <person name="Ma J."/>
            <person name="Bustamante C.D."/>
            <person name="Schnell R.J."/>
            <person name="Main D."/>
            <person name="Gilbert D."/>
            <person name="Parida L."/>
            <person name="Kuhn D.N."/>
        </authorList>
    </citation>
    <scope>NUCLEOTIDE SEQUENCE [LARGE SCALE GENOMIC DNA]</scope>
    <source>
        <strain evidence="6">cv. Matina 1-6</strain>
    </source>
</reference>
<protein>
    <recommendedName>
        <fullName evidence="4">DC1 domain-containing protein</fullName>
    </recommendedName>
</protein>
<evidence type="ECO:0000256" key="1">
    <source>
        <dbReference type="ARBA" id="ARBA00022737"/>
    </source>
</evidence>
<keyword evidence="1" id="KW-0677">Repeat</keyword>
<keyword evidence="6" id="KW-1185">Reference proteome</keyword>
<dbReference type="InterPro" id="IPR046349">
    <property type="entry name" value="C1-like_sf"/>
</dbReference>
<dbReference type="PANTHER" id="PTHR32410">
    <property type="entry name" value="CYSTEINE/HISTIDINE-RICH C1 DOMAIN FAMILY PROTEIN"/>
    <property type="match status" value="1"/>
</dbReference>
<feature type="domain" description="DC1" evidence="4">
    <location>
        <begin position="49"/>
        <end position="85"/>
    </location>
</feature>
<evidence type="ECO:0000259" key="4">
    <source>
        <dbReference type="Pfam" id="PF03107"/>
    </source>
</evidence>
<accession>A0A061F1C6</accession>
<keyword evidence="2" id="KW-1133">Transmembrane helix</keyword>
<feature type="transmembrane region" description="Helical" evidence="2">
    <location>
        <begin position="137"/>
        <end position="156"/>
    </location>
</feature>
<keyword evidence="2" id="KW-0812">Transmembrane</keyword>
<evidence type="ECO:0000256" key="2">
    <source>
        <dbReference type="SAM" id="Phobius"/>
    </source>
</evidence>
<keyword evidence="3" id="KW-0732">Signal</keyword>
<sequence length="236" mass="26647">MSATVTILLILRRKYVDACVSHAMLVVLNVLLKARMARSTAVCNDLVVEDDTGEYYCDICEEKRNPEHHVYYCEQCTYIAHIKCVLIIEEETSSAEDISHLVCKSGESCGNMDSKALLENITEQKAEQQSEFPAPQVRPIVALIVILFSMNLVLDYQKRYNVHFIRYTNWRLHKAEISLFNAIFVVVFFAQVTLAIVVSFILTSTSIINALYPQEGPSNRVPTSMIFTIVGKMAAV</sequence>
<evidence type="ECO:0000313" key="6">
    <source>
        <dbReference type="Proteomes" id="UP000026915"/>
    </source>
</evidence>
<dbReference type="InterPro" id="IPR053192">
    <property type="entry name" value="Vacuole_Formation_Reg"/>
</dbReference>
<evidence type="ECO:0000256" key="3">
    <source>
        <dbReference type="SAM" id="SignalP"/>
    </source>
</evidence>
<dbReference type="CDD" id="cd15489">
    <property type="entry name" value="PHD_SF"/>
    <property type="match status" value="1"/>
</dbReference>
<proteinExistence type="predicted"/>
<dbReference type="AlphaFoldDB" id="A0A061F1C6"/>
<dbReference type="PANTHER" id="PTHR32410:SF203">
    <property type="entry name" value="CYSTEINE_HISTIDINE-RICH C1 DOMAIN FAMILY PROTEIN"/>
    <property type="match status" value="1"/>
</dbReference>
<feature type="chain" id="PRO_5001602135" description="DC1 domain-containing protein" evidence="3">
    <location>
        <begin position="19"/>
        <end position="236"/>
    </location>
</feature>
<dbReference type="InterPro" id="IPR004146">
    <property type="entry name" value="DC1"/>
</dbReference>
<dbReference type="Proteomes" id="UP000026915">
    <property type="component" value="Chromosome 5"/>
</dbReference>